<dbReference type="PANTHER" id="PTHR37319:SF1">
    <property type="entry name" value="TRANSPOSASE TN5 DIMERISATION DOMAIN-CONTAINING PROTEIN"/>
    <property type="match status" value="1"/>
</dbReference>
<dbReference type="Proteomes" id="UP000335538">
    <property type="component" value="Unassembled WGS sequence"/>
</dbReference>
<dbReference type="InterPro" id="IPR047768">
    <property type="entry name" value="Tn5p-like"/>
</dbReference>
<evidence type="ECO:0000313" key="3">
    <source>
        <dbReference type="EMBL" id="VVE84609.1"/>
    </source>
</evidence>
<evidence type="ECO:0000259" key="2">
    <source>
        <dbReference type="Pfam" id="PF14706"/>
    </source>
</evidence>
<feature type="domain" description="Transposase Tn5-like N-terminal" evidence="2">
    <location>
        <begin position="8"/>
        <end position="65"/>
    </location>
</feature>
<organism evidence="3 4">
    <name type="scientific">Pandoraea sputorum</name>
    <dbReference type="NCBI Taxonomy" id="93222"/>
    <lineage>
        <taxon>Bacteria</taxon>
        <taxon>Pseudomonadati</taxon>
        <taxon>Pseudomonadota</taxon>
        <taxon>Betaproteobacteria</taxon>
        <taxon>Burkholderiales</taxon>
        <taxon>Burkholderiaceae</taxon>
        <taxon>Pandoraea</taxon>
    </lineage>
</organism>
<dbReference type="GO" id="GO:0016787">
    <property type="term" value="F:hydrolase activity"/>
    <property type="evidence" value="ECO:0007669"/>
    <property type="project" value="UniProtKB-KW"/>
</dbReference>
<evidence type="ECO:0000259" key="1">
    <source>
        <dbReference type="Pfam" id="PF01609"/>
    </source>
</evidence>
<dbReference type="SUPFAM" id="SSF53098">
    <property type="entry name" value="Ribonuclease H-like"/>
    <property type="match status" value="1"/>
</dbReference>
<dbReference type="InterPro" id="IPR054836">
    <property type="entry name" value="Tn5_transposase"/>
</dbReference>
<dbReference type="Gene3D" id="3.90.350.10">
    <property type="entry name" value="Transposase Inhibitor Protein From Tn5, Chain A, domain 1"/>
    <property type="match status" value="1"/>
</dbReference>
<dbReference type="InterPro" id="IPR012337">
    <property type="entry name" value="RNaseH-like_sf"/>
</dbReference>
<accession>A0A5E5BFD2</accession>
<sequence>MANGDDTEDWASEEFAAVNLGDARLSYRLVALARQLSASPHTSLPQALSPAELKAAYRFFDNDQIDTDGVLAPHIAQTLHRMEQIPVVLAIQDTTEFNLTHLPATEGLWRGTGGNERGFLMHSLLAVSPEGLPLGVLGMKTWARPEGTEGRAALRKFRPIHEKESIKWIEGLAHLSALKSRCEHTQLIGIGDRESDVYELFAAQHPDGVDWLVRAAWNRCACHPQRYLWQTVLDTPAAGQTELQVPARGTRPQRTARLTLRYACVRLRPPQTRTRLPELDVFAVHVIEDEPPANIEPIEWMLLTSVPTHSPAQALERLQWYARRWTIETWHRVLKSGCRIEARQFGTLERFVRATSLFAVIAWRILYTTLLARLDGDLPCEVVLQPVEWQALYCPPGRLPESPS</sequence>
<dbReference type="GO" id="GO:0003677">
    <property type="term" value="F:DNA binding"/>
    <property type="evidence" value="ECO:0007669"/>
    <property type="project" value="InterPro"/>
</dbReference>
<gene>
    <name evidence="3" type="primary">tnpA_1</name>
    <name evidence="3" type="ORF">PSP31121_04837</name>
</gene>
<dbReference type="NCBIfam" id="NF033590">
    <property type="entry name" value="transpos_IS4_3"/>
    <property type="match status" value="1"/>
</dbReference>
<dbReference type="InterPro" id="IPR014735">
    <property type="entry name" value="Transposase_Tn5-like_N"/>
</dbReference>
<proteinExistence type="predicted"/>
<dbReference type="InterPro" id="IPR002559">
    <property type="entry name" value="Transposase_11"/>
</dbReference>
<evidence type="ECO:0000313" key="4">
    <source>
        <dbReference type="Proteomes" id="UP000335538"/>
    </source>
</evidence>
<dbReference type="EMBL" id="CABPSR010000019">
    <property type="protein sequence ID" value="VVE84609.1"/>
    <property type="molecule type" value="Genomic_DNA"/>
</dbReference>
<feature type="domain" description="Transposase IS4-like" evidence="1">
    <location>
        <begin position="190"/>
        <end position="354"/>
    </location>
</feature>
<protein>
    <submittedName>
        <fullName evidence="3">Transposase for transposon Tn5</fullName>
        <ecNumber evidence="3">3.1.-.-</ecNumber>
    </submittedName>
</protein>
<name>A0A5E5BFD2_9BURK</name>
<keyword evidence="3" id="KW-0378">Hydrolase</keyword>
<dbReference type="Pfam" id="PF14706">
    <property type="entry name" value="Tnp_DNA_bind"/>
    <property type="match status" value="1"/>
</dbReference>
<dbReference type="PANTHER" id="PTHR37319">
    <property type="entry name" value="TRANSPOSASE"/>
    <property type="match status" value="1"/>
</dbReference>
<dbReference type="GO" id="GO:0004803">
    <property type="term" value="F:transposase activity"/>
    <property type="evidence" value="ECO:0007669"/>
    <property type="project" value="InterPro"/>
</dbReference>
<dbReference type="InterPro" id="IPR038215">
    <property type="entry name" value="TN5-like_N_sf"/>
</dbReference>
<dbReference type="EC" id="3.1.-.-" evidence="3"/>
<dbReference type="Pfam" id="PF01609">
    <property type="entry name" value="DDE_Tnp_1"/>
    <property type="match status" value="1"/>
</dbReference>
<dbReference type="GO" id="GO:0006313">
    <property type="term" value="P:DNA transposition"/>
    <property type="evidence" value="ECO:0007669"/>
    <property type="project" value="InterPro"/>
</dbReference>
<dbReference type="Gene3D" id="1.10.246.40">
    <property type="entry name" value="Tn5 transposase, domain 1"/>
    <property type="match status" value="1"/>
</dbReference>
<reference evidence="3 4" key="1">
    <citation type="submission" date="2019-08" db="EMBL/GenBank/DDBJ databases">
        <authorList>
            <person name="Peeters C."/>
        </authorList>
    </citation>
    <scope>NUCLEOTIDE SEQUENCE [LARGE SCALE GENOMIC DNA]</scope>
    <source>
        <strain evidence="3 4">LMG 31121</strain>
    </source>
</reference>
<dbReference type="AlphaFoldDB" id="A0A5E5BFD2"/>